<accession>A0ABT1D2G3</accession>
<reference evidence="3 4" key="1">
    <citation type="submission" date="2021-12" db="EMBL/GenBank/DDBJ databases">
        <title>Siccirubricoccus leaddurans sp. nov., a high concentration Zn2+ tolerance bacterium.</title>
        <authorList>
            <person name="Cao Y."/>
        </authorList>
    </citation>
    <scope>NUCLEOTIDE SEQUENCE [LARGE SCALE GENOMIC DNA]</scope>
    <source>
        <strain evidence="3 4">KC 17139</strain>
    </source>
</reference>
<evidence type="ECO:0000313" key="4">
    <source>
        <dbReference type="Proteomes" id="UP001523392"/>
    </source>
</evidence>
<proteinExistence type="predicted"/>
<feature type="compositionally biased region" description="Acidic residues" evidence="2">
    <location>
        <begin position="347"/>
        <end position="356"/>
    </location>
</feature>
<dbReference type="Proteomes" id="UP001523392">
    <property type="component" value="Unassembled WGS sequence"/>
</dbReference>
<gene>
    <name evidence="3" type="ORF">JYK14_07935</name>
</gene>
<organism evidence="3 4">
    <name type="scientific">Siccirubricoccus soli</name>
    <dbReference type="NCBI Taxonomy" id="2899147"/>
    <lineage>
        <taxon>Bacteria</taxon>
        <taxon>Pseudomonadati</taxon>
        <taxon>Pseudomonadota</taxon>
        <taxon>Alphaproteobacteria</taxon>
        <taxon>Acetobacterales</taxon>
        <taxon>Roseomonadaceae</taxon>
        <taxon>Siccirubricoccus</taxon>
    </lineage>
</organism>
<feature type="region of interest" description="Disordered" evidence="2">
    <location>
        <begin position="345"/>
        <end position="366"/>
    </location>
</feature>
<comment type="caution">
    <text evidence="3">The sequence shown here is derived from an EMBL/GenBank/DDBJ whole genome shotgun (WGS) entry which is preliminary data.</text>
</comment>
<dbReference type="EMBL" id="JAFIRR010000045">
    <property type="protein sequence ID" value="MCO6416098.1"/>
    <property type="molecule type" value="Genomic_DNA"/>
</dbReference>
<feature type="coiled-coil region" evidence="1">
    <location>
        <begin position="311"/>
        <end position="338"/>
    </location>
</feature>
<evidence type="ECO:0000256" key="2">
    <source>
        <dbReference type="SAM" id="MobiDB-lite"/>
    </source>
</evidence>
<keyword evidence="4" id="KW-1185">Reference proteome</keyword>
<keyword evidence="1" id="KW-0175">Coiled coil</keyword>
<evidence type="ECO:0000256" key="1">
    <source>
        <dbReference type="SAM" id="Coils"/>
    </source>
</evidence>
<dbReference type="RefSeq" id="WP_252952707.1">
    <property type="nucleotide sequence ID" value="NZ_JAFIRR010000045.1"/>
</dbReference>
<protein>
    <submittedName>
        <fullName evidence="3">Uncharacterized protein</fullName>
    </submittedName>
</protein>
<sequence length="507" mass="56509">MARLVYACRFDAPSEDAWEKVVRPRYERWVSDRYRRAFETTINLDLSASEVAGRLPSGHSLNIRRYVADGTALELEWAFPGENGLVWRNLVRMAQLTDRCAVEHRVEVASAEYLLAPAFYSVGAPAVVRTICQQEMLIGDMRVRAAVYPLPEEGIHQFVGLLEAEQRRLPVVLVTPFANGEPGDLDPQSLADRLAGVAIVAQADTPETTRLLSDRLARLGCYDGGVRVYWPGFRSSDDLRRHPLMLGSRIAILGPERAARTLERWIFSVAAFRFVPDPRIAAIIGASEAASRAERAQEAVEQGGTTWEQYAHEMSEKLDGALAELDTLRIENANLRANQNALFSFSEDADGQDEDEQAPREREPTSVREAVDFAAEDCPCLLFLDTSRSSADDSPFRRPQEIYEVLSMMNKVSGVWARNRGGGDLRQMLRDEGLGKRVSNFISQTSKGKWGDDYTFIYNGTSQIFEWHVTLGAGAADTCASIHFLPDQDCGKLVIAHVGRHLTNTRS</sequence>
<evidence type="ECO:0000313" key="3">
    <source>
        <dbReference type="EMBL" id="MCO6416098.1"/>
    </source>
</evidence>
<feature type="compositionally biased region" description="Basic and acidic residues" evidence="2">
    <location>
        <begin position="357"/>
        <end position="366"/>
    </location>
</feature>
<name>A0ABT1D2G3_9PROT</name>